<dbReference type="Pfam" id="PF20560">
    <property type="entry name" value="MotA_N"/>
    <property type="match status" value="1"/>
</dbReference>
<keyword evidence="6 12" id="KW-0812">Transmembrane</keyword>
<sequence length="255" mass="27098">MDIFLIVGIILGFVSVVVGMILKGANVMVLINPAAAMIIFIGTIAALVNSFPGSEIKRLPKVFGALMRNDEEDVTGIIEKIVELANLARRDGVLALESSVEGLENPFMKKGLEMVVDGVDPEQIREIMENEIVGIEERHRTAAQMLKTAGAAAPTLGVLGAVIGLIGALGNLNDVDALGHMISAAFVATIYGIFLGYVILVPFGSRLTSKSAIEVQSMMIIIEGVMAIQAGQTPKTIEQKLNSLIEPGKRSSNDE</sequence>
<evidence type="ECO:0000256" key="12">
    <source>
        <dbReference type="SAM" id="Phobius"/>
    </source>
</evidence>
<dbReference type="InterPro" id="IPR047055">
    <property type="entry name" value="MotA-like"/>
</dbReference>
<keyword evidence="16" id="KW-1185">Reference proteome</keyword>
<comment type="similarity">
    <text evidence="2">Belongs to the MotA family.</text>
</comment>
<evidence type="ECO:0000256" key="11">
    <source>
        <dbReference type="ARBA" id="ARBA00023136"/>
    </source>
</evidence>
<keyword evidence="9 12" id="KW-1133">Transmembrane helix</keyword>
<feature type="domain" description="MotA/TolQ/ExbB proton channel" evidence="13">
    <location>
        <begin position="102"/>
        <end position="218"/>
    </location>
</feature>
<evidence type="ECO:0000256" key="10">
    <source>
        <dbReference type="ARBA" id="ARBA00023065"/>
    </source>
</evidence>
<keyword evidence="3" id="KW-0813">Transport</keyword>
<protein>
    <submittedName>
        <fullName evidence="15">Chemotaxis protein MotA</fullName>
    </submittedName>
</protein>
<proteinExistence type="inferred from homology"/>
<dbReference type="InterPro" id="IPR000540">
    <property type="entry name" value="Flag_MotA_CS"/>
</dbReference>
<evidence type="ECO:0000256" key="2">
    <source>
        <dbReference type="ARBA" id="ARBA00008038"/>
    </source>
</evidence>
<dbReference type="Pfam" id="PF01618">
    <property type="entry name" value="MotA_ExbB"/>
    <property type="match status" value="1"/>
</dbReference>
<reference evidence="15 16" key="2">
    <citation type="submission" date="2024-03" db="EMBL/GenBank/DDBJ databases">
        <title>The Genome Sequence of Enterococcus sp. DIV2402.</title>
        <authorList>
            <consortium name="The Broad Institute Genomics Platform"/>
            <consortium name="The Broad Institute Microbial Omics Core"/>
            <consortium name="The Broad Institute Genomic Center for Infectious Diseases"/>
            <person name="Earl A."/>
            <person name="Manson A."/>
            <person name="Gilmore M."/>
            <person name="Schwartman J."/>
            <person name="Shea T."/>
            <person name="Abouelleil A."/>
            <person name="Cao P."/>
            <person name="Chapman S."/>
            <person name="Cusick C."/>
            <person name="Young S."/>
            <person name="Neafsey D."/>
            <person name="Nusbaum C."/>
            <person name="Birren B."/>
        </authorList>
    </citation>
    <scope>NUCLEOTIDE SEQUENCE [LARGE SCALE GENOMIC DNA]</scope>
    <source>
        <strain evidence="15 16">DIV2402</strain>
    </source>
</reference>
<dbReference type="InterPro" id="IPR046786">
    <property type="entry name" value="MotA_N"/>
</dbReference>
<comment type="subcellular location">
    <subcellularLocation>
        <location evidence="1">Cell membrane</location>
        <topology evidence="1">Multi-pass membrane protein</topology>
    </subcellularLocation>
</comment>
<reference evidence="15 16" key="1">
    <citation type="submission" date="2021-03" db="EMBL/GenBank/DDBJ databases">
        <authorList>
            <person name="Gilmore M.S."/>
            <person name="Schwartzman J."/>
            <person name="Van Tyne D."/>
            <person name="Martin M."/>
            <person name="Earl A.M."/>
            <person name="Manson A.L."/>
            <person name="Straub T."/>
            <person name="Salamzade R."/>
            <person name="Saavedra J."/>
            <person name="Lebreton F."/>
            <person name="Prichula J."/>
            <person name="Schaufler K."/>
            <person name="Gaca A."/>
            <person name="Sgardioli B."/>
            <person name="Wagenaar J."/>
            <person name="Strong T."/>
        </authorList>
    </citation>
    <scope>NUCLEOTIDE SEQUENCE [LARGE SCALE GENOMIC DNA]</scope>
    <source>
        <strain evidence="15 16">DIV2402</strain>
    </source>
</reference>
<evidence type="ECO:0000256" key="8">
    <source>
        <dbReference type="ARBA" id="ARBA00022781"/>
    </source>
</evidence>
<evidence type="ECO:0000313" key="15">
    <source>
        <dbReference type="EMBL" id="WYJ76322.1"/>
    </source>
</evidence>
<dbReference type="PROSITE" id="PS01307">
    <property type="entry name" value="MOTA"/>
    <property type="match status" value="1"/>
</dbReference>
<dbReference type="PANTHER" id="PTHR30433:SF3">
    <property type="entry name" value="MOTILITY PROTEIN A"/>
    <property type="match status" value="1"/>
</dbReference>
<keyword evidence="5" id="KW-0145">Chemotaxis</keyword>
<evidence type="ECO:0000259" key="13">
    <source>
        <dbReference type="Pfam" id="PF01618"/>
    </source>
</evidence>
<dbReference type="Proteomes" id="UP000664701">
    <property type="component" value="Chromosome"/>
</dbReference>
<evidence type="ECO:0000256" key="9">
    <source>
        <dbReference type="ARBA" id="ARBA00022989"/>
    </source>
</evidence>
<feature type="domain" description="Motility protein A N-terminal" evidence="14">
    <location>
        <begin position="6"/>
        <end position="92"/>
    </location>
</feature>
<dbReference type="RefSeq" id="WP_207942420.1">
    <property type="nucleotide sequence ID" value="NZ_CP147251.1"/>
</dbReference>
<gene>
    <name evidence="15" type="ORF">DOK78_000948</name>
</gene>
<evidence type="ECO:0000256" key="3">
    <source>
        <dbReference type="ARBA" id="ARBA00022448"/>
    </source>
</evidence>
<feature type="transmembrane region" description="Helical" evidence="12">
    <location>
        <begin position="181"/>
        <end position="203"/>
    </location>
</feature>
<feature type="transmembrane region" description="Helical" evidence="12">
    <location>
        <begin position="148"/>
        <end position="169"/>
    </location>
</feature>
<evidence type="ECO:0000256" key="5">
    <source>
        <dbReference type="ARBA" id="ARBA00022500"/>
    </source>
</evidence>
<evidence type="ECO:0000313" key="16">
    <source>
        <dbReference type="Proteomes" id="UP000664701"/>
    </source>
</evidence>
<evidence type="ECO:0000259" key="14">
    <source>
        <dbReference type="Pfam" id="PF20560"/>
    </source>
</evidence>
<keyword evidence="11 12" id="KW-0472">Membrane</keyword>
<accession>A0ABZ2SKE0</accession>
<dbReference type="PANTHER" id="PTHR30433">
    <property type="entry name" value="CHEMOTAXIS PROTEIN MOTA"/>
    <property type="match status" value="1"/>
</dbReference>
<keyword evidence="8" id="KW-0375">Hydrogen ion transport</keyword>
<keyword evidence="7" id="KW-0283">Flagellar rotation</keyword>
<keyword evidence="10" id="KW-0406">Ion transport</keyword>
<name>A0ABZ2SKE0_9ENTE</name>
<evidence type="ECO:0000256" key="6">
    <source>
        <dbReference type="ARBA" id="ARBA00022692"/>
    </source>
</evidence>
<organism evidence="15 16">
    <name type="scientific">Candidatus Enterococcus lowellii</name>
    <dbReference type="NCBI Taxonomy" id="2230877"/>
    <lineage>
        <taxon>Bacteria</taxon>
        <taxon>Bacillati</taxon>
        <taxon>Bacillota</taxon>
        <taxon>Bacilli</taxon>
        <taxon>Lactobacillales</taxon>
        <taxon>Enterococcaceae</taxon>
        <taxon>Enterococcus</taxon>
    </lineage>
</organism>
<evidence type="ECO:0000256" key="7">
    <source>
        <dbReference type="ARBA" id="ARBA00022779"/>
    </source>
</evidence>
<feature type="transmembrane region" description="Helical" evidence="12">
    <location>
        <begin position="29"/>
        <end position="51"/>
    </location>
</feature>
<dbReference type="InterPro" id="IPR002898">
    <property type="entry name" value="MotA_ExbB_proton_chnl"/>
</dbReference>
<dbReference type="NCBIfam" id="NF005997">
    <property type="entry name" value="PRK08124.1"/>
    <property type="match status" value="1"/>
</dbReference>
<keyword evidence="4" id="KW-1003">Cell membrane</keyword>
<dbReference type="EMBL" id="CP147251">
    <property type="protein sequence ID" value="WYJ76322.1"/>
    <property type="molecule type" value="Genomic_DNA"/>
</dbReference>
<evidence type="ECO:0000256" key="4">
    <source>
        <dbReference type="ARBA" id="ARBA00022475"/>
    </source>
</evidence>
<evidence type="ECO:0000256" key="1">
    <source>
        <dbReference type="ARBA" id="ARBA00004651"/>
    </source>
</evidence>